<reference evidence="1 2" key="1">
    <citation type="journal article" date="2016" name="Sci. Rep.">
        <title>The genome sequence of the outbreeding globe artichoke constructed de novo incorporating a phase-aware low-pass sequencing strategy of F1 progeny.</title>
        <authorList>
            <person name="Scaglione D."/>
            <person name="Reyes-Chin-Wo S."/>
            <person name="Acquadro A."/>
            <person name="Froenicke L."/>
            <person name="Portis E."/>
            <person name="Beitel C."/>
            <person name="Tirone M."/>
            <person name="Mauro R."/>
            <person name="Lo Monaco A."/>
            <person name="Mauromicale G."/>
            <person name="Faccioli P."/>
            <person name="Cattivelli L."/>
            <person name="Rieseberg L."/>
            <person name="Michelmore R."/>
            <person name="Lanteri S."/>
        </authorList>
    </citation>
    <scope>NUCLEOTIDE SEQUENCE [LARGE SCALE GENOMIC DNA]</scope>
    <source>
        <strain evidence="1">2C</strain>
    </source>
</reference>
<name>A0A103XVU2_CYNCS</name>
<organism evidence="1 2">
    <name type="scientific">Cynara cardunculus var. scolymus</name>
    <name type="common">Globe artichoke</name>
    <name type="synonym">Cynara scolymus</name>
    <dbReference type="NCBI Taxonomy" id="59895"/>
    <lineage>
        <taxon>Eukaryota</taxon>
        <taxon>Viridiplantae</taxon>
        <taxon>Streptophyta</taxon>
        <taxon>Embryophyta</taxon>
        <taxon>Tracheophyta</taxon>
        <taxon>Spermatophyta</taxon>
        <taxon>Magnoliopsida</taxon>
        <taxon>eudicotyledons</taxon>
        <taxon>Gunneridae</taxon>
        <taxon>Pentapetalae</taxon>
        <taxon>asterids</taxon>
        <taxon>campanulids</taxon>
        <taxon>Asterales</taxon>
        <taxon>Asteraceae</taxon>
        <taxon>Carduoideae</taxon>
        <taxon>Cardueae</taxon>
        <taxon>Carduinae</taxon>
        <taxon>Cynara</taxon>
    </lineage>
</organism>
<protein>
    <submittedName>
        <fullName evidence="1">Uncharacterized protein</fullName>
    </submittedName>
</protein>
<gene>
    <name evidence="1" type="ORF">Ccrd_000049</name>
</gene>
<dbReference type="Proteomes" id="UP000243975">
    <property type="component" value="Unassembled WGS sequence"/>
</dbReference>
<sequence length="53" mass="6449">MWINVLFCLVIRIMRFLVIILPSSRYNPTRVIVFFSFITLFRETYNVFSMINI</sequence>
<dbReference type="Gramene" id="KVH97832">
    <property type="protein sequence ID" value="KVH97832"/>
    <property type="gene ID" value="Ccrd_000049"/>
</dbReference>
<dbReference type="AlphaFoldDB" id="A0A103XVU2"/>
<accession>A0A103XVU2</accession>
<keyword evidence="2" id="KW-1185">Reference proteome</keyword>
<evidence type="ECO:0000313" key="2">
    <source>
        <dbReference type="Proteomes" id="UP000243975"/>
    </source>
</evidence>
<comment type="caution">
    <text evidence="1">The sequence shown here is derived from an EMBL/GenBank/DDBJ whole genome shotgun (WGS) entry which is preliminary data.</text>
</comment>
<proteinExistence type="predicted"/>
<dbReference type="EMBL" id="LEKV01003817">
    <property type="protein sequence ID" value="KVH97832.1"/>
    <property type="molecule type" value="Genomic_DNA"/>
</dbReference>
<evidence type="ECO:0000313" key="1">
    <source>
        <dbReference type="EMBL" id="KVH97832.1"/>
    </source>
</evidence>